<evidence type="ECO:0000256" key="2">
    <source>
        <dbReference type="ARBA" id="ARBA00022443"/>
    </source>
</evidence>
<keyword evidence="11" id="KW-1185">Reference proteome</keyword>
<feature type="domain" description="DH" evidence="9">
    <location>
        <begin position="1708"/>
        <end position="1817"/>
    </location>
</feature>
<name>A0A8C6YY30_NOTPE</name>
<dbReference type="CDD" id="cd01224">
    <property type="entry name" value="PH_Collybistin_ASEF"/>
    <property type="match status" value="1"/>
</dbReference>
<feature type="compositionally biased region" description="Basic and acidic residues" evidence="6">
    <location>
        <begin position="1401"/>
        <end position="1414"/>
    </location>
</feature>
<evidence type="ECO:0000256" key="6">
    <source>
        <dbReference type="SAM" id="MobiDB-lite"/>
    </source>
</evidence>
<dbReference type="GO" id="GO:0035556">
    <property type="term" value="P:intracellular signal transduction"/>
    <property type="evidence" value="ECO:0007669"/>
    <property type="project" value="InterPro"/>
</dbReference>
<dbReference type="InterPro" id="IPR001331">
    <property type="entry name" value="GDS_CDC24_CS"/>
</dbReference>
<dbReference type="PROSITE" id="PS00741">
    <property type="entry name" value="DH_1"/>
    <property type="match status" value="1"/>
</dbReference>
<reference evidence="10" key="1">
    <citation type="submission" date="2025-08" db="UniProtKB">
        <authorList>
            <consortium name="Ensembl"/>
        </authorList>
    </citation>
    <scope>IDENTIFICATION</scope>
</reference>
<dbReference type="Gene3D" id="2.30.29.30">
    <property type="entry name" value="Pleckstrin-homology domain (PH domain)/Phosphotyrosine-binding domain (PTB)"/>
    <property type="match status" value="1"/>
</dbReference>
<feature type="domain" description="SH3" evidence="7">
    <location>
        <begin position="1597"/>
        <end position="1656"/>
    </location>
</feature>
<dbReference type="SMART" id="SM00326">
    <property type="entry name" value="SH3"/>
    <property type="match status" value="1"/>
</dbReference>
<evidence type="ECO:0000256" key="1">
    <source>
        <dbReference type="ARBA" id="ARBA00004496"/>
    </source>
</evidence>
<dbReference type="Pfam" id="PF22697">
    <property type="entry name" value="SOS1_NGEF_PH"/>
    <property type="match status" value="1"/>
</dbReference>
<feature type="compositionally biased region" description="Basic and acidic residues" evidence="6">
    <location>
        <begin position="1664"/>
        <end position="1675"/>
    </location>
</feature>
<dbReference type="CDD" id="cd11973">
    <property type="entry name" value="SH3_ASEF"/>
    <property type="match status" value="1"/>
</dbReference>
<evidence type="ECO:0000259" key="8">
    <source>
        <dbReference type="PROSITE" id="PS50003"/>
    </source>
</evidence>
<dbReference type="InterPro" id="IPR011993">
    <property type="entry name" value="PH-like_dom_sf"/>
</dbReference>
<dbReference type="SUPFAM" id="SSF48065">
    <property type="entry name" value="DBL homology domain (DH-domain)"/>
    <property type="match status" value="1"/>
</dbReference>
<dbReference type="InterPro" id="IPR055251">
    <property type="entry name" value="SOS1_NGEF_PH"/>
</dbReference>
<evidence type="ECO:0000256" key="5">
    <source>
        <dbReference type="PROSITE-ProRule" id="PRU00192"/>
    </source>
</evidence>
<dbReference type="InterPro" id="IPR035899">
    <property type="entry name" value="DBL_dom_sf"/>
</dbReference>
<dbReference type="InterPro" id="IPR001849">
    <property type="entry name" value="PH_domain"/>
</dbReference>
<sequence length="2041" mass="228797">SLSLIHDIFTPEPVENYVSEGEFEDDLSSSTPSTQELEIRGSSQETDEDYFETLSHQSESLSDVKTEPYESASETESVASDLTGETCLDSNCLSAEKKDLCCSLSKAKVDTTNEPKCSRHPEFRQQVQLEASSKIKATPRKNEFHIQMSKSEGEEEGDEKQTLTSVISNLENKVSQQNIVSKTDKKVIVEGLQAKAEFESSTVQSCVDSVLAEDAVARQKKQSAALSIACFKASSESCLIFPEVQKLPFQSDAAPSCSLPNIHFETNGTYDGSHAGASEYKCELGPLSSIKCHRENLVNSDEITCKRIKQGSTEAMLASDSFFHQSHLKSKSQPPLIRPEIAERKTWHSVPENISALNMGEYVGDCYHLTDKFRWSCSRIHLQGLDFEYASKNLERVAISPEKAVKVDGESGIKRSLLNTSKDLNGDQLSQPADSHQYVDCNLHSKSETCGLSPETADTCAESSSSAWRNADVCDPKQKETSSALACEPVIINAEELVKNDQYKSEKDLEACRFPCDINAESGIGDTDNAVSCLVGFPDVAENRDWGYSVNYVSPGRKPQNTLEDSGLDGLDSQLSGREVMVEKRGLKATSNILFGWKALETTLQPGGSDTRAKHKDSMQQNTSCKTGALSCCSEQVTNEHPTFQRKDEDSVFALEMTPSSDYIDQGKHLMNFPEVKPALIIVSVEQKGLQSKTLNDDLSTETVTRTRRDLVSSDLVSPHIVSKPHDDPERVLNKCCSCKEQILSIYPFPSGAEVLSAWDTAEIKSEVSQQKLEKTDLVSSLGFSCSNCTVTSGKVEFGSVNLPLDNDILVAEDRADESSEALLKSHSRTAIRTSEVEPHRTRTHSELELKKSWTETRDDQVTKEKEFKVHQGREEDKCITTAVALEEDGVSNLYEGDGADDDLQGPNITCKQGTGMETTKGCYGSKEQINIYEDPSTRERKGGDAMEDTASKDNALNLDVPDVFNCSGKRENHNVCRLGLDNISMCSTNSEEMDESSCHILGSNSSLHKAVQKTTKNGNTGRSPRFLVFSKMTSFRKTKPATAESQGSSSFFGIKAKTEELDAGKEDEDTEKTDTNSTAPMLAAEKYADGQASASSVHSDCEPLEYLRIQKSFPENEYKRHKNSEGKKFRTRLALAHKSLSSLFESKSPEKENTEQSARVSLKYEKEKVKLRQSTWKAFLKSKETDGLKRMVLANLSPTQESLNTNRDHVMGTTSVERQGISNGQAFLKRGTANGSVRDACCSEPSVEHIDVSSSPDIWRKRIQSHDLDEYWVKSPFSPSDLQLSSPSCPQLSTYEGKDMPCRPMSPKPQSPRSTSQCKSFHYPGRICATSMISLGNSAAVDSTLEAPERPKTLKPRGSLLLSVHSLDSEYQKDDSGISSQSQISLNTASSISDILRDECQTPPEKRPSEKWIPHHKRRPPQVPPSPRPLSALESQARRLSFLAPDEKAKDIPERRRKTPKPLYKCFSFDDVWMERNQKGKLEKETQPERGIQLQHLPEHHLKVRNHHPPHSLALSYLSLLPPASSRNREAFAVFPTGAVLAVAVLADGALDKSALTDDVGSEEDLYEDFRSSNHRYGHAGGGGEQLAINELISDGSVVYAEALWDHVTMDDQELGFKAGDVIEVMDATNKEWWWGRILDSEGWFPASFVRLRVNQDEPMEDYPLKVEGGKDDDSSSGTRRFGMGQTSKDQMRTNVINEIISTERDYIKHLKDICEQTEFQIYSEYCNNHPNACMELSRLTKVNKYVYFFEACRLLQKMIDISLDGFLLTPVQKICKYPLQLAELLKYTNPQHRDFKDVEAALNAMKNVARLINERKRRLENIDKIAQWQSSIEDWEGEDVLVRSSELIYSGELTKISHPQAKSQQRMFFLFDHQLVCCKKDLLRRDILYYKSRINMDDMEILDVEDGKDKDFNTSVKNAFKLHCQDTEEVHLFCAKKPEQKQRWLKAFESERRQVQLDQETGFSITEVQKKQAMLNASKQQHTGKPKAVTRPYYDFLMRQKHPTLPTTLPQQQVFMLAEPKRKPSNFWQNISRLTPFRK</sequence>
<accession>A0A8C6YY30</accession>
<feature type="region of interest" description="Disordered" evidence="6">
    <location>
        <begin position="20"/>
        <end position="81"/>
    </location>
</feature>
<evidence type="ECO:0000259" key="7">
    <source>
        <dbReference type="PROSITE" id="PS50002"/>
    </source>
</evidence>
<dbReference type="Pfam" id="PF00621">
    <property type="entry name" value="RhoGEF"/>
    <property type="match status" value="1"/>
</dbReference>
<proteinExistence type="predicted"/>
<dbReference type="SUPFAM" id="SSF50729">
    <property type="entry name" value="PH domain-like"/>
    <property type="match status" value="1"/>
</dbReference>
<dbReference type="Ensembl" id="ENSNPET00000004055.1">
    <property type="protein sequence ID" value="ENSNPEP00000003965.1"/>
    <property type="gene ID" value="ENSNPEG00000002165.1"/>
</dbReference>
<dbReference type="InterPro" id="IPR000219">
    <property type="entry name" value="DH_dom"/>
</dbReference>
<dbReference type="SUPFAM" id="SSF50044">
    <property type="entry name" value="SH3-domain"/>
    <property type="match status" value="1"/>
</dbReference>
<evidence type="ECO:0000313" key="10">
    <source>
        <dbReference type="Ensembl" id="ENSNPEP00000003965.1"/>
    </source>
</evidence>
<dbReference type="Gene3D" id="2.30.30.40">
    <property type="entry name" value="SH3 Domains"/>
    <property type="match status" value="1"/>
</dbReference>
<dbReference type="Pfam" id="PF00018">
    <property type="entry name" value="SH3_1"/>
    <property type="match status" value="1"/>
</dbReference>
<dbReference type="InterPro" id="IPR036028">
    <property type="entry name" value="SH3-like_dom_sf"/>
</dbReference>
<dbReference type="CDD" id="cd00160">
    <property type="entry name" value="RhoGEF"/>
    <property type="match status" value="1"/>
</dbReference>
<dbReference type="SMART" id="SM00325">
    <property type="entry name" value="RhoGEF"/>
    <property type="match status" value="1"/>
</dbReference>
<keyword evidence="2 5" id="KW-0728">SH3 domain</keyword>
<feature type="region of interest" description="Disordered" evidence="6">
    <location>
        <begin position="1280"/>
        <end position="1319"/>
    </location>
</feature>
<protein>
    <submittedName>
        <fullName evidence="10">Rho guanine nucleotide exchange factor 4</fullName>
    </submittedName>
</protein>
<comment type="subcellular location">
    <subcellularLocation>
        <location evidence="1">Cytoplasm</location>
    </subcellularLocation>
</comment>
<evidence type="ECO:0000256" key="4">
    <source>
        <dbReference type="ARBA" id="ARBA00022658"/>
    </source>
</evidence>
<evidence type="ECO:0000313" key="11">
    <source>
        <dbReference type="Proteomes" id="UP000694420"/>
    </source>
</evidence>
<dbReference type="PROSITE" id="PS50010">
    <property type="entry name" value="DH_2"/>
    <property type="match status" value="1"/>
</dbReference>
<dbReference type="FunFam" id="2.30.29.30:FF:000015">
    <property type="entry name" value="Rho guanine nucleotide exchange factor 9"/>
    <property type="match status" value="1"/>
</dbReference>
<feature type="region of interest" description="Disordered" evidence="6">
    <location>
        <begin position="1663"/>
        <end position="1687"/>
    </location>
</feature>
<dbReference type="Gene3D" id="1.20.900.10">
    <property type="entry name" value="Dbl homology (DH) domain"/>
    <property type="match status" value="1"/>
</dbReference>
<feature type="region of interest" description="Disordered" evidence="6">
    <location>
        <begin position="1401"/>
        <end position="1431"/>
    </location>
</feature>
<organism evidence="10 11">
    <name type="scientific">Nothoprocta perdicaria</name>
    <name type="common">Chilean tinamou</name>
    <name type="synonym">Crypturus perdicarius</name>
    <dbReference type="NCBI Taxonomy" id="30464"/>
    <lineage>
        <taxon>Eukaryota</taxon>
        <taxon>Metazoa</taxon>
        <taxon>Chordata</taxon>
        <taxon>Craniata</taxon>
        <taxon>Vertebrata</taxon>
        <taxon>Euteleostomi</taxon>
        <taxon>Archelosauria</taxon>
        <taxon>Archosauria</taxon>
        <taxon>Dinosauria</taxon>
        <taxon>Saurischia</taxon>
        <taxon>Theropoda</taxon>
        <taxon>Coelurosauria</taxon>
        <taxon>Aves</taxon>
        <taxon>Palaeognathae</taxon>
        <taxon>Tinamiformes</taxon>
        <taxon>Tinamidae</taxon>
        <taxon>Nothoprocta</taxon>
    </lineage>
</organism>
<feature type="compositionally biased region" description="Polar residues" evidence="6">
    <location>
        <begin position="28"/>
        <end position="44"/>
    </location>
</feature>
<gene>
    <name evidence="10" type="primary">ARHGEF4</name>
</gene>
<evidence type="ECO:0000256" key="3">
    <source>
        <dbReference type="ARBA" id="ARBA00022490"/>
    </source>
</evidence>
<dbReference type="PROSITE" id="PS50002">
    <property type="entry name" value="SH3"/>
    <property type="match status" value="1"/>
</dbReference>
<feature type="domain" description="PH" evidence="8">
    <location>
        <begin position="1848"/>
        <end position="1955"/>
    </location>
</feature>
<keyword evidence="3" id="KW-0963">Cytoplasm</keyword>
<dbReference type="PROSITE" id="PS50003">
    <property type="entry name" value="PH_DOMAIN"/>
    <property type="match status" value="1"/>
</dbReference>
<dbReference type="InterPro" id="IPR001452">
    <property type="entry name" value="SH3_domain"/>
</dbReference>
<dbReference type="PANTHER" id="PTHR47544">
    <property type="entry name" value="RHO GUANINE NUCLEOTIDE EXCHANGE FACTOR 4"/>
    <property type="match status" value="1"/>
</dbReference>
<evidence type="ECO:0000259" key="9">
    <source>
        <dbReference type="PROSITE" id="PS50010"/>
    </source>
</evidence>
<feature type="compositionally biased region" description="Low complexity" evidence="6">
    <location>
        <begin position="1280"/>
        <end position="1294"/>
    </location>
</feature>
<dbReference type="GO" id="GO:0005085">
    <property type="term" value="F:guanyl-nucleotide exchange factor activity"/>
    <property type="evidence" value="ECO:0007669"/>
    <property type="project" value="UniProtKB-KW"/>
</dbReference>
<keyword evidence="4" id="KW-0344">Guanine-nucleotide releasing factor</keyword>
<dbReference type="SMART" id="SM00233">
    <property type="entry name" value="PH"/>
    <property type="match status" value="1"/>
</dbReference>
<dbReference type="PANTHER" id="PTHR47544:SF2">
    <property type="entry name" value="RHO GUANINE NUCLEOTIDE EXCHANGE FACTOR 4"/>
    <property type="match status" value="1"/>
</dbReference>
<dbReference type="Proteomes" id="UP000694420">
    <property type="component" value="Unplaced"/>
</dbReference>
<dbReference type="GO" id="GO:0005737">
    <property type="term" value="C:cytoplasm"/>
    <property type="evidence" value="ECO:0007669"/>
    <property type="project" value="UniProtKB-SubCell"/>
</dbReference>
<reference evidence="10" key="2">
    <citation type="submission" date="2025-09" db="UniProtKB">
        <authorList>
            <consortium name="Ensembl"/>
        </authorList>
    </citation>
    <scope>IDENTIFICATION</scope>
</reference>